<dbReference type="PANTHER" id="PTHR13847">
    <property type="entry name" value="SARCOSINE DEHYDROGENASE-RELATED"/>
    <property type="match status" value="1"/>
</dbReference>
<feature type="compositionally biased region" description="Polar residues" evidence="1">
    <location>
        <begin position="145"/>
        <end position="162"/>
    </location>
</feature>
<feature type="transmembrane region" description="Helical" evidence="2">
    <location>
        <begin position="12"/>
        <end position="29"/>
    </location>
</feature>
<dbReference type="GO" id="GO:0005829">
    <property type="term" value="C:cytosol"/>
    <property type="evidence" value="ECO:0007669"/>
    <property type="project" value="GOC"/>
</dbReference>
<accession>A0A9P7BCJ6</accession>
<evidence type="ECO:0000259" key="3">
    <source>
        <dbReference type="Pfam" id="PF01266"/>
    </source>
</evidence>
<feature type="domain" description="FAD dependent oxidoreductase" evidence="3">
    <location>
        <begin position="12"/>
        <end position="131"/>
    </location>
</feature>
<evidence type="ECO:0000256" key="1">
    <source>
        <dbReference type="SAM" id="MobiDB-lite"/>
    </source>
</evidence>
<dbReference type="GO" id="GO:0005770">
    <property type="term" value="C:late endosome"/>
    <property type="evidence" value="ECO:0007669"/>
    <property type="project" value="TreeGrafter"/>
</dbReference>
<feature type="domain" description="FAD dependent oxidoreductase" evidence="3">
    <location>
        <begin position="237"/>
        <end position="481"/>
    </location>
</feature>
<protein>
    <recommendedName>
        <fullName evidence="3">FAD dependent oxidoreductase domain-containing protein</fullName>
    </recommendedName>
</protein>
<dbReference type="Pfam" id="PF01266">
    <property type="entry name" value="DAO"/>
    <property type="match status" value="2"/>
</dbReference>
<keyword evidence="5" id="KW-1185">Reference proteome</keyword>
<dbReference type="EMBL" id="PUHR01000032">
    <property type="protein sequence ID" value="KAG0669857.1"/>
    <property type="molecule type" value="Genomic_DNA"/>
</dbReference>
<evidence type="ECO:0000313" key="4">
    <source>
        <dbReference type="EMBL" id="KAG0669857.1"/>
    </source>
</evidence>
<feature type="compositionally biased region" description="Acidic residues" evidence="1">
    <location>
        <begin position="183"/>
        <end position="208"/>
    </location>
</feature>
<reference evidence="4 5" key="1">
    <citation type="submission" date="2020-11" db="EMBL/GenBank/DDBJ databases">
        <title>Kefir isolates.</title>
        <authorList>
            <person name="Marcisauskas S."/>
            <person name="Kim Y."/>
            <person name="Blasche S."/>
        </authorList>
    </citation>
    <scope>NUCLEOTIDE SEQUENCE [LARGE SCALE GENOMIC DNA]</scope>
    <source>
        <strain evidence="4 5">OG2</strain>
    </source>
</reference>
<evidence type="ECO:0000256" key="2">
    <source>
        <dbReference type="SAM" id="Phobius"/>
    </source>
</evidence>
<dbReference type="Gene3D" id="3.50.50.60">
    <property type="entry name" value="FAD/NAD(P)-binding domain"/>
    <property type="match status" value="2"/>
</dbReference>
<name>A0A9P7BCJ6_MAUEX</name>
<dbReference type="SUPFAM" id="SSF51905">
    <property type="entry name" value="FAD/NAD(P)-binding domain"/>
    <property type="match status" value="1"/>
</dbReference>
<keyword evidence="2" id="KW-0472">Membrane</keyword>
<dbReference type="GO" id="GO:0042147">
    <property type="term" value="P:retrograde transport, endosome to Golgi"/>
    <property type="evidence" value="ECO:0007669"/>
    <property type="project" value="TreeGrafter"/>
</dbReference>
<keyword evidence="2" id="KW-0812">Transmembrane</keyword>
<dbReference type="InterPro" id="IPR006076">
    <property type="entry name" value="FAD-dep_OxRdtase"/>
</dbReference>
<gene>
    <name evidence="4" type="ORF">C6P45_003252</name>
</gene>
<organism evidence="4 5">
    <name type="scientific">Maudiozyma exigua</name>
    <name type="common">Yeast</name>
    <name type="synonym">Kazachstania exigua</name>
    <dbReference type="NCBI Taxonomy" id="34358"/>
    <lineage>
        <taxon>Eukaryota</taxon>
        <taxon>Fungi</taxon>
        <taxon>Dikarya</taxon>
        <taxon>Ascomycota</taxon>
        <taxon>Saccharomycotina</taxon>
        <taxon>Saccharomycetes</taxon>
        <taxon>Saccharomycetales</taxon>
        <taxon>Saccharomycetaceae</taxon>
        <taxon>Maudiozyma</taxon>
    </lineage>
</organism>
<dbReference type="InterPro" id="IPR036188">
    <property type="entry name" value="FAD/NAD-bd_sf"/>
</dbReference>
<dbReference type="PANTHER" id="PTHR13847:SF150">
    <property type="entry name" value="OXIDOREDUCTASE TDA3-RELATED"/>
    <property type="match status" value="1"/>
</dbReference>
<sequence length="510" mass="56561">MSTNEQKPKIEIAIIGAGIIGCCTAYYLTRHPKFSNDKYHITIYESNEVACAASGKAGGLLANWAFPSQLGALSFDMHRELAEKYDGGKNWDYRVLDTISLEADIRDDIIAKKLNSNSGDDDDDDNIITPETKKHLKDMLGGYSNGSQSSLTSAETNNSDMLSSIRDKLKISDEQGQQKEKDGEDEDEDDEDDDDDDDDDEIDDDEQENITKNPLPDKLNWIQRDLVDDWSTIGDVKSTAQMHPLKFTKFMLEKAMETGAVDLIYAKVTGLTIDENTKEIVGLSFLPNETKNEKSPQEILKTRTEQINDNGELQTYDIDDVIVAMGPWTSKLLSDCPISGLRAHSITVMPDDMSKISAFAMFTELKVADSEYFSPEIYARRDEIYVCGEGDTLLDLPDPTKDSPIDEGKCAELFKYAGKLSKNIANGRTLLKQACYLPVLNVPTSSGPLIGQTNIENLYLSSGHSCWGINNSVISGKIMSEVILDKKSTSAPIDKMEPKIFFDASQISKP</sequence>
<dbReference type="Gene3D" id="3.30.9.10">
    <property type="entry name" value="D-Amino Acid Oxidase, subunit A, domain 2"/>
    <property type="match status" value="1"/>
</dbReference>
<keyword evidence="2" id="KW-1133">Transmembrane helix</keyword>
<feature type="region of interest" description="Disordered" evidence="1">
    <location>
        <begin position="137"/>
        <end position="216"/>
    </location>
</feature>
<proteinExistence type="predicted"/>
<feature type="compositionally biased region" description="Basic and acidic residues" evidence="1">
    <location>
        <begin position="165"/>
        <end position="182"/>
    </location>
</feature>
<dbReference type="AlphaFoldDB" id="A0A9P7BCJ6"/>
<dbReference type="OrthoDB" id="498204at2759"/>
<dbReference type="PROSITE" id="PS51257">
    <property type="entry name" value="PROKAR_LIPOPROTEIN"/>
    <property type="match status" value="1"/>
</dbReference>
<dbReference type="Proteomes" id="UP000750334">
    <property type="component" value="Unassembled WGS sequence"/>
</dbReference>
<evidence type="ECO:0000313" key="5">
    <source>
        <dbReference type="Proteomes" id="UP000750334"/>
    </source>
</evidence>
<comment type="caution">
    <text evidence="4">The sequence shown here is derived from an EMBL/GenBank/DDBJ whole genome shotgun (WGS) entry which is preliminary data.</text>
</comment>